<dbReference type="GO" id="GO:0000976">
    <property type="term" value="F:transcription cis-regulatory region binding"/>
    <property type="evidence" value="ECO:0007669"/>
    <property type="project" value="TreeGrafter"/>
</dbReference>
<dbReference type="SUPFAM" id="SSF46785">
    <property type="entry name" value="Winged helix' DNA-binding domain"/>
    <property type="match status" value="1"/>
</dbReference>
<evidence type="ECO:0000256" key="2">
    <source>
        <dbReference type="ARBA" id="ARBA00023015"/>
    </source>
</evidence>
<dbReference type="InterPro" id="IPR036390">
    <property type="entry name" value="WH_DNA-bd_sf"/>
</dbReference>
<comment type="similarity">
    <text evidence="1">Belongs to the LysR transcriptional regulatory family.</text>
</comment>
<keyword evidence="4" id="KW-0804">Transcription</keyword>
<dbReference type="Pfam" id="PF03466">
    <property type="entry name" value="LysR_substrate"/>
    <property type="match status" value="1"/>
</dbReference>
<dbReference type="PANTHER" id="PTHR30126">
    <property type="entry name" value="HTH-TYPE TRANSCRIPTIONAL REGULATOR"/>
    <property type="match status" value="1"/>
</dbReference>
<dbReference type="Pfam" id="PF00126">
    <property type="entry name" value="HTH_1"/>
    <property type="match status" value="1"/>
</dbReference>
<dbReference type="KEGG" id="lto:RGQ30_26640"/>
<dbReference type="RefSeq" id="WP_130557731.1">
    <property type="nucleotide sequence ID" value="NZ_AP028947.1"/>
</dbReference>
<organism evidence="6 7">
    <name type="scientific">Limnobacter thiooxidans</name>
    <dbReference type="NCBI Taxonomy" id="131080"/>
    <lineage>
        <taxon>Bacteria</taxon>
        <taxon>Pseudomonadati</taxon>
        <taxon>Pseudomonadota</taxon>
        <taxon>Betaproteobacteria</taxon>
        <taxon>Burkholderiales</taxon>
        <taxon>Burkholderiaceae</taxon>
        <taxon>Limnobacter</taxon>
    </lineage>
</organism>
<proteinExistence type="inferred from homology"/>
<keyword evidence="3" id="KW-0238">DNA-binding</keyword>
<gene>
    <name evidence="6" type="ORF">RGQ30_26640</name>
</gene>
<dbReference type="Proteomes" id="UP001329151">
    <property type="component" value="Chromosome"/>
</dbReference>
<dbReference type="InterPro" id="IPR036388">
    <property type="entry name" value="WH-like_DNA-bd_sf"/>
</dbReference>
<evidence type="ECO:0000256" key="3">
    <source>
        <dbReference type="ARBA" id="ARBA00023125"/>
    </source>
</evidence>
<feature type="domain" description="HTH lysR-type" evidence="5">
    <location>
        <begin position="3"/>
        <end position="60"/>
    </location>
</feature>
<dbReference type="Gene3D" id="3.40.190.290">
    <property type="match status" value="1"/>
</dbReference>
<name>A0AA86MBX1_9BURK</name>
<evidence type="ECO:0000256" key="4">
    <source>
        <dbReference type="ARBA" id="ARBA00023163"/>
    </source>
</evidence>
<evidence type="ECO:0000259" key="5">
    <source>
        <dbReference type="PROSITE" id="PS50931"/>
    </source>
</evidence>
<dbReference type="GO" id="GO:0003700">
    <property type="term" value="F:DNA-binding transcription factor activity"/>
    <property type="evidence" value="ECO:0007669"/>
    <property type="project" value="InterPro"/>
</dbReference>
<sequence length="303" mass="33171">MTINLDSLALLELIEARGSFAAAALALNKAPSAITYQLRQLEESLDVLIYDRSGHKAKLTPAGQALLEEGRKLLENSEALTKRVKAVASGWEAELRIVLDSVVPFEQTIAWIDAFDQLQSPTRLRFSSEVLSGTWEALYSGRADLLIGSRLDQNQFATATGLHIQSLGQSVFVFAVAPTHPLAAEPEPVCIETIRQHRAVAVGDTSRNFKPVTFGLQSGQAVLTVPNLQAKVQAQLAGLGCGWLPWNLIEQDVANGRLIVKATEDTTRQSNLCFAWQRGSQGKALDWWTRHLATVQLHFQPPA</sequence>
<dbReference type="InterPro" id="IPR005119">
    <property type="entry name" value="LysR_subst-bd"/>
</dbReference>
<evidence type="ECO:0000256" key="1">
    <source>
        <dbReference type="ARBA" id="ARBA00009437"/>
    </source>
</evidence>
<dbReference type="EMBL" id="AP028947">
    <property type="protein sequence ID" value="BET27163.1"/>
    <property type="molecule type" value="Genomic_DNA"/>
</dbReference>
<keyword evidence="2" id="KW-0805">Transcription regulation</keyword>
<dbReference type="SUPFAM" id="SSF53850">
    <property type="entry name" value="Periplasmic binding protein-like II"/>
    <property type="match status" value="1"/>
</dbReference>
<dbReference type="Gene3D" id="1.10.10.10">
    <property type="entry name" value="Winged helix-like DNA-binding domain superfamily/Winged helix DNA-binding domain"/>
    <property type="match status" value="1"/>
</dbReference>
<evidence type="ECO:0000313" key="7">
    <source>
        <dbReference type="Proteomes" id="UP001329151"/>
    </source>
</evidence>
<dbReference type="AlphaFoldDB" id="A0AA86MBX1"/>
<protein>
    <submittedName>
        <fullName evidence="6">LysR family transcriptional regulator</fullName>
    </submittedName>
</protein>
<evidence type="ECO:0000313" key="6">
    <source>
        <dbReference type="EMBL" id="BET27163.1"/>
    </source>
</evidence>
<dbReference type="PROSITE" id="PS50931">
    <property type="entry name" value="HTH_LYSR"/>
    <property type="match status" value="1"/>
</dbReference>
<dbReference type="PANTHER" id="PTHR30126:SF4">
    <property type="entry name" value="LYSR FAMILY TRANSCRIPTIONAL REGULATOR"/>
    <property type="match status" value="1"/>
</dbReference>
<accession>A0AA86MBX1</accession>
<keyword evidence="7" id="KW-1185">Reference proteome</keyword>
<reference evidence="6 7" key="1">
    <citation type="submission" date="2023-10" db="EMBL/GenBank/DDBJ databases">
        <title>Complete Genome Sequence of Limnobacter thiooxidans CS-K2T, Isolated from freshwater lake sediments in Bavaria, Germany.</title>
        <authorList>
            <person name="Naruki M."/>
            <person name="Watanabe A."/>
            <person name="Warashina T."/>
            <person name="Morita T."/>
            <person name="Arakawa K."/>
        </authorList>
    </citation>
    <scope>NUCLEOTIDE SEQUENCE [LARGE SCALE GENOMIC DNA]</scope>
    <source>
        <strain evidence="6 7">CS-K2</strain>
    </source>
</reference>
<dbReference type="InterPro" id="IPR000847">
    <property type="entry name" value="LysR_HTH_N"/>
</dbReference>